<dbReference type="Gene3D" id="1.20.1250.20">
    <property type="entry name" value="MFS general substrate transporter like domains"/>
    <property type="match status" value="1"/>
</dbReference>
<dbReference type="Pfam" id="PF07690">
    <property type="entry name" value="MFS_1"/>
    <property type="match status" value="1"/>
</dbReference>
<dbReference type="PANTHER" id="PTHR42718:SF9">
    <property type="entry name" value="MAJOR FACILITATOR SUPERFAMILY MULTIDRUG TRANSPORTER MFSC"/>
    <property type="match status" value="1"/>
</dbReference>
<evidence type="ECO:0000256" key="6">
    <source>
        <dbReference type="SAM" id="MobiDB-lite"/>
    </source>
</evidence>
<dbReference type="InterPro" id="IPR036259">
    <property type="entry name" value="MFS_trans_sf"/>
</dbReference>
<feature type="domain" description="Major facilitator superfamily (MFS) profile" evidence="8">
    <location>
        <begin position="9"/>
        <end position="383"/>
    </location>
</feature>
<keyword evidence="5 7" id="KW-0472">Membrane</keyword>
<dbReference type="SUPFAM" id="SSF103473">
    <property type="entry name" value="MFS general substrate transporter"/>
    <property type="match status" value="1"/>
</dbReference>
<organism evidence="9 10">
    <name type="scientific">Acrocarpospora corrugata</name>
    <dbReference type="NCBI Taxonomy" id="35763"/>
    <lineage>
        <taxon>Bacteria</taxon>
        <taxon>Bacillati</taxon>
        <taxon>Actinomycetota</taxon>
        <taxon>Actinomycetes</taxon>
        <taxon>Streptosporangiales</taxon>
        <taxon>Streptosporangiaceae</taxon>
        <taxon>Acrocarpospora</taxon>
    </lineage>
</organism>
<evidence type="ECO:0000256" key="1">
    <source>
        <dbReference type="ARBA" id="ARBA00004651"/>
    </source>
</evidence>
<dbReference type="PRINTS" id="PR01036">
    <property type="entry name" value="TCRTETB"/>
</dbReference>
<dbReference type="CDD" id="cd17321">
    <property type="entry name" value="MFS_MMR_MDR_like"/>
    <property type="match status" value="1"/>
</dbReference>
<protein>
    <submittedName>
        <fullName evidence="9">MFS transporter</fullName>
    </submittedName>
</protein>
<keyword evidence="3 7" id="KW-0812">Transmembrane</keyword>
<sequence length="405" mass="40811">MNPANPWRALAVLCVANFLILVDTTIVNTAAPAIMTSLGAGVGQIVWILNGYLLAFASLLIVFGRVGDLLGPRNVFAAGLAVFTGASLLCALSPTPGLLVAARVAQGVGAAALVPQALALIHAIFPAHRRGLALGIFTAVAGAASVGGPTFGGLLVTRFGWQSVFLINVPVGLAALPLALLLIPDLRPPRPHRFTAVPGLFRHRDYTLAVAITAITSFSLYGLLLVYVLETQHALGLSPLMSGVTALPMTLALTALAPLSGKLADKVGGRLPLAGGLTLYALGVLGVAYLTSDAASYLIPLGVIGIGMGLAFAPATIEGLRAIPPHLAGVASGTLNTARQLGGALGAFAIGDYFGAAKPALGLVAALICVAVALALLMSRRRAGAPPPPAPRTPAVPPPTGAAAP</sequence>
<accession>A0A5M3VUF0</accession>
<feature type="transmembrane region" description="Helical" evidence="7">
    <location>
        <begin position="132"/>
        <end position="152"/>
    </location>
</feature>
<dbReference type="OrthoDB" id="7375466at2"/>
<feature type="transmembrane region" description="Helical" evidence="7">
    <location>
        <begin position="45"/>
        <end position="63"/>
    </location>
</feature>
<feature type="region of interest" description="Disordered" evidence="6">
    <location>
        <begin position="383"/>
        <end position="405"/>
    </location>
</feature>
<evidence type="ECO:0000256" key="2">
    <source>
        <dbReference type="ARBA" id="ARBA00022448"/>
    </source>
</evidence>
<dbReference type="AlphaFoldDB" id="A0A5M3VUF0"/>
<dbReference type="PANTHER" id="PTHR42718">
    <property type="entry name" value="MAJOR FACILITATOR SUPERFAMILY MULTIDRUG TRANSPORTER MFSC"/>
    <property type="match status" value="1"/>
</dbReference>
<comment type="subcellular location">
    <subcellularLocation>
        <location evidence="1">Cell membrane</location>
        <topology evidence="1">Multi-pass membrane protein</topology>
    </subcellularLocation>
</comment>
<evidence type="ECO:0000256" key="3">
    <source>
        <dbReference type="ARBA" id="ARBA00022692"/>
    </source>
</evidence>
<proteinExistence type="predicted"/>
<feature type="transmembrane region" description="Helical" evidence="7">
    <location>
        <begin position="356"/>
        <end position="377"/>
    </location>
</feature>
<evidence type="ECO:0000313" key="10">
    <source>
        <dbReference type="Proteomes" id="UP000334990"/>
    </source>
</evidence>
<feature type="transmembrane region" description="Helical" evidence="7">
    <location>
        <begin position="75"/>
        <end position="94"/>
    </location>
</feature>
<feature type="transmembrane region" description="Helical" evidence="7">
    <location>
        <begin position="271"/>
        <end position="291"/>
    </location>
</feature>
<dbReference type="GO" id="GO:0005886">
    <property type="term" value="C:plasma membrane"/>
    <property type="evidence" value="ECO:0007669"/>
    <property type="project" value="UniProtKB-SubCell"/>
</dbReference>
<feature type="transmembrane region" description="Helical" evidence="7">
    <location>
        <begin position="297"/>
        <end position="315"/>
    </location>
</feature>
<name>A0A5M3VUF0_9ACTN</name>
<dbReference type="PROSITE" id="PS50850">
    <property type="entry name" value="MFS"/>
    <property type="match status" value="1"/>
</dbReference>
<feature type="transmembrane region" description="Helical" evidence="7">
    <location>
        <begin position="206"/>
        <end position="228"/>
    </location>
</feature>
<comment type="caution">
    <text evidence="9">The sequence shown here is derived from an EMBL/GenBank/DDBJ whole genome shotgun (WGS) entry which is preliminary data.</text>
</comment>
<keyword evidence="2" id="KW-0813">Transport</keyword>
<dbReference type="InterPro" id="IPR020846">
    <property type="entry name" value="MFS_dom"/>
</dbReference>
<feature type="compositionally biased region" description="Pro residues" evidence="6">
    <location>
        <begin position="385"/>
        <end position="405"/>
    </location>
</feature>
<dbReference type="EMBL" id="BLAD01000035">
    <property type="protein sequence ID" value="GER97987.1"/>
    <property type="molecule type" value="Genomic_DNA"/>
</dbReference>
<dbReference type="RefSeq" id="WP_155334453.1">
    <property type="nucleotide sequence ID" value="NZ_BAAABN010000006.1"/>
</dbReference>
<keyword evidence="4 7" id="KW-1133">Transmembrane helix</keyword>
<feature type="transmembrane region" description="Helical" evidence="7">
    <location>
        <begin position="240"/>
        <end position="259"/>
    </location>
</feature>
<dbReference type="GO" id="GO:0022857">
    <property type="term" value="F:transmembrane transporter activity"/>
    <property type="evidence" value="ECO:0007669"/>
    <property type="project" value="InterPro"/>
</dbReference>
<evidence type="ECO:0000256" key="7">
    <source>
        <dbReference type="SAM" id="Phobius"/>
    </source>
</evidence>
<evidence type="ECO:0000259" key="8">
    <source>
        <dbReference type="PROSITE" id="PS50850"/>
    </source>
</evidence>
<evidence type="ECO:0000256" key="5">
    <source>
        <dbReference type="ARBA" id="ARBA00023136"/>
    </source>
</evidence>
<keyword evidence="10" id="KW-1185">Reference proteome</keyword>
<reference evidence="9 10" key="1">
    <citation type="submission" date="2019-10" db="EMBL/GenBank/DDBJ databases">
        <title>Whole genome shotgun sequence of Acrocarpospora corrugata NBRC 13972.</title>
        <authorList>
            <person name="Ichikawa N."/>
            <person name="Kimura A."/>
            <person name="Kitahashi Y."/>
            <person name="Komaki H."/>
            <person name="Oguchi A."/>
        </authorList>
    </citation>
    <scope>NUCLEOTIDE SEQUENCE [LARGE SCALE GENOMIC DNA]</scope>
    <source>
        <strain evidence="9 10">NBRC 13972</strain>
    </source>
</reference>
<gene>
    <name evidence="9" type="ORF">Acor_00490</name>
</gene>
<dbReference type="Proteomes" id="UP000334990">
    <property type="component" value="Unassembled WGS sequence"/>
</dbReference>
<dbReference type="InterPro" id="IPR011701">
    <property type="entry name" value="MFS"/>
</dbReference>
<feature type="transmembrane region" description="Helical" evidence="7">
    <location>
        <begin position="164"/>
        <end position="186"/>
    </location>
</feature>
<evidence type="ECO:0000256" key="4">
    <source>
        <dbReference type="ARBA" id="ARBA00022989"/>
    </source>
</evidence>
<evidence type="ECO:0000313" key="9">
    <source>
        <dbReference type="EMBL" id="GER97987.1"/>
    </source>
</evidence>